<evidence type="ECO:0000313" key="5">
    <source>
        <dbReference type="Proteomes" id="UP000594468"/>
    </source>
</evidence>
<name>A0A7S8E794_9CHLR</name>
<feature type="domain" description="Prokaryotic pPIWI-RE MID" evidence="3">
    <location>
        <begin position="472"/>
        <end position="597"/>
    </location>
</feature>
<accession>A0A7S8E794</accession>
<dbReference type="Pfam" id="PF13032">
    <property type="entry name" value="RNaseH_pPIWI_RE"/>
    <property type="match status" value="1"/>
</dbReference>
<dbReference type="Pfam" id="PF13111">
    <property type="entry name" value="pPIWI_RE_X"/>
    <property type="match status" value="1"/>
</dbReference>
<protein>
    <submittedName>
        <fullName evidence="4">DUF3962 domain-containing protein</fullName>
    </submittedName>
</protein>
<evidence type="ECO:0000259" key="2">
    <source>
        <dbReference type="Pfam" id="PF13111"/>
    </source>
</evidence>
<sequence>MGNAYLSIQPLAFTLNVDAPDLVMHHYSLSLPLDYKQALKRAYARKLGRKPEEVNLPVADLNRLVRLLLPDVYSISSGAGNTNPDWDSVWLRAAQEIDLESVKTILDEWANVHNMGSVDVPENLTWKNDTVQLGHWETSKNGTARAVNGAVYDLLPALLARRVEGQEILLGETIPIRFYRVPQDPFRKGIELLSWPPLPMPYGKNGQVAYYSFRLVITVALVPFDAQPRVYVRVGLRRWVSGKFKRPGRQRISLYLRAEMPGLKGQSGESAFQVAFARNKREQDPKNNEELINHLYWDYKENIPDLLEKLGVEDGIIPSPEDVAETPINFLMGDQPPNIAMSYSTRMGSHPVNPGVTPNDRMQLLNQLGTHWDDLLTVAPRFKRSKGLANNDLYFANPKKGETPAYHGRWLRIAQQFDGQTIRIEIHYRTELSRNQMLSALANLLEIDAQEGNYEKHGVTLQVVAYETGNLSRELAITKQKQEAVDQRRNEVVSVLGEVSLPTVALVEILDKPNNGKADVPAYPSGRDPKQALRAGFADSGRLTQFFLFEPEKTFPEGKTEKEQKKIAKQKQKAEDSRLARYQNAVLDALRQMGVHDGGTKSHNAWNLTPWGGMSAAGFYVAYQTGKTSVKRAKRCLPVLTYIDGFNGQVLAWVPGMESMLPYHQVLVQLGQGKLTAFEKPDQVAQLVHPVIEEYLSNRDVLLAVHTSEGHMRNRVWPWLQDGRIQLDEIHFAGHSPWRVEDSDMPGLRVVRVRDLKDQGEVPEWYAPDGKGDAGLTDGLWKVTERVFGSIATRASSQQYPYKGKSKASPDFADKNTPMPVFHELTVAYAQPEDQIADLAAIVHSLREASVQSRDETSHTLPLHFAQRVKEYLLWEEEDALPDEESEEDE</sequence>
<feature type="domain" description="pPIWI-RE module N-terminal" evidence="2">
    <location>
        <begin position="12"/>
        <end position="386"/>
    </location>
</feature>
<proteinExistence type="predicted"/>
<feature type="domain" description="pPIWI-RE RNaseH" evidence="1">
    <location>
        <begin position="617"/>
        <end position="873"/>
    </location>
</feature>
<evidence type="ECO:0000259" key="1">
    <source>
        <dbReference type="Pfam" id="PF13032"/>
    </source>
</evidence>
<organism evidence="4 5">
    <name type="scientific">Phototrophicus methaneseepsis</name>
    <dbReference type="NCBI Taxonomy" id="2710758"/>
    <lineage>
        <taxon>Bacteria</taxon>
        <taxon>Bacillati</taxon>
        <taxon>Chloroflexota</taxon>
        <taxon>Candidatus Thermofontia</taxon>
        <taxon>Phototrophicales</taxon>
        <taxon>Phototrophicaceae</taxon>
        <taxon>Phototrophicus</taxon>
    </lineage>
</organism>
<dbReference type="RefSeq" id="WP_195169749.1">
    <property type="nucleotide sequence ID" value="NZ_CP062983.1"/>
</dbReference>
<dbReference type="Pfam" id="PF18157">
    <property type="entry name" value="MID_pPIWI_RE"/>
    <property type="match status" value="1"/>
</dbReference>
<dbReference type="KEGG" id="pmet:G4Y79_18585"/>
<evidence type="ECO:0000259" key="3">
    <source>
        <dbReference type="Pfam" id="PF18157"/>
    </source>
</evidence>
<dbReference type="InterPro" id="IPR024996">
    <property type="entry name" value="RNaseH_pPIWI_RE"/>
</dbReference>
<reference evidence="4 5" key="1">
    <citation type="submission" date="2020-02" db="EMBL/GenBank/DDBJ databases">
        <authorList>
            <person name="Zheng R.K."/>
            <person name="Sun C.M."/>
        </authorList>
    </citation>
    <scope>NUCLEOTIDE SEQUENCE [LARGE SCALE GENOMIC DNA]</scope>
    <source>
        <strain evidence="5">rifampicinis</strain>
    </source>
</reference>
<dbReference type="InterPro" id="IPR025085">
    <property type="entry name" value="pPIWI_RE_X"/>
</dbReference>
<evidence type="ECO:0000313" key="4">
    <source>
        <dbReference type="EMBL" id="QPC81678.1"/>
    </source>
</evidence>
<dbReference type="EMBL" id="CP062983">
    <property type="protein sequence ID" value="QPC81678.1"/>
    <property type="molecule type" value="Genomic_DNA"/>
</dbReference>
<dbReference type="InterPro" id="IPR040496">
    <property type="entry name" value="MID_pPIWI_RE"/>
</dbReference>
<gene>
    <name evidence="4" type="ORF">G4Y79_18585</name>
</gene>
<keyword evidence="5" id="KW-1185">Reference proteome</keyword>
<dbReference type="AlphaFoldDB" id="A0A7S8E794"/>
<dbReference type="Proteomes" id="UP000594468">
    <property type="component" value="Chromosome"/>
</dbReference>